<dbReference type="InterPro" id="IPR036359">
    <property type="entry name" value="Thiol_cytolysin_sf"/>
</dbReference>
<dbReference type="InterPro" id="IPR036363">
    <property type="entry name" value="Thiol_cytolysin_ab_sf"/>
</dbReference>
<dbReference type="Proteomes" id="UP000284379">
    <property type="component" value="Unassembled WGS sequence"/>
</dbReference>
<gene>
    <name evidence="2" type="ORF">DW888_05335</name>
</gene>
<dbReference type="InterPro" id="IPR001869">
    <property type="entry name" value="Thiol_cytolysin"/>
</dbReference>
<dbReference type="Gene3D" id="3.40.30.40">
    <property type="entry name" value="Perfringolysin"/>
    <property type="match status" value="1"/>
</dbReference>
<evidence type="ECO:0000256" key="1">
    <source>
        <dbReference type="SAM" id="SignalP"/>
    </source>
</evidence>
<dbReference type="AlphaFoldDB" id="A0A413VTP2"/>
<protein>
    <submittedName>
        <fullName evidence="2">Hemolysin</fullName>
    </submittedName>
</protein>
<comment type="caution">
    <text evidence="2">The sequence shown here is derived from an EMBL/GenBank/DDBJ whole genome shotgun (WGS) entry which is preliminary data.</text>
</comment>
<dbReference type="Pfam" id="PF01289">
    <property type="entry name" value="Thiol_cytolysin"/>
    <property type="match status" value="1"/>
</dbReference>
<name>A0A413VTP2_9BACE</name>
<feature type="signal peptide" evidence="1">
    <location>
        <begin position="1"/>
        <end position="22"/>
    </location>
</feature>
<proteinExistence type="predicted"/>
<dbReference type="GeneID" id="69504830"/>
<accession>A0A413VTP2</accession>
<organism evidence="2 3">
    <name type="scientific">Bacteroides nordii</name>
    <dbReference type="NCBI Taxonomy" id="291645"/>
    <lineage>
        <taxon>Bacteria</taxon>
        <taxon>Pseudomonadati</taxon>
        <taxon>Bacteroidota</taxon>
        <taxon>Bacteroidia</taxon>
        <taxon>Bacteroidales</taxon>
        <taxon>Bacteroidaceae</taxon>
        <taxon>Bacteroides</taxon>
    </lineage>
</organism>
<feature type="chain" id="PRO_5019560480" evidence="1">
    <location>
        <begin position="23"/>
        <end position="285"/>
    </location>
</feature>
<dbReference type="SUPFAM" id="SSF56978">
    <property type="entry name" value="Perfringolysin"/>
    <property type="match status" value="1"/>
</dbReference>
<evidence type="ECO:0000313" key="3">
    <source>
        <dbReference type="Proteomes" id="UP000284379"/>
    </source>
</evidence>
<keyword evidence="1" id="KW-0732">Signal</keyword>
<reference evidence="2 3" key="1">
    <citation type="submission" date="2018-08" db="EMBL/GenBank/DDBJ databases">
        <title>A genome reference for cultivated species of the human gut microbiota.</title>
        <authorList>
            <person name="Zou Y."/>
            <person name="Xue W."/>
            <person name="Luo G."/>
        </authorList>
    </citation>
    <scope>NUCLEOTIDE SEQUENCE [LARGE SCALE GENOMIC DNA]</scope>
    <source>
        <strain evidence="2 3">AM40-30BH</strain>
    </source>
</reference>
<dbReference type="RefSeq" id="WP_122201025.1">
    <property type="nucleotide sequence ID" value="NZ_CABJFV010000003.1"/>
</dbReference>
<sequence length="285" mass="31975">MKTKIKYIILLLLVIQTGYAQEASKFTVKVPNKTFIGAILEPGSINSDTHQFLDVPLNPITISYSLPMKSQEITPGYDNMMKAIREGLQQNNILKPNYQFSSSIDEIKSYEELAIYFGQKINPSLFFGTSRQKQKKTIVVLSISQSFFSVDMDLPESLSDDPTVLEQKDKLIYVSSIQFGRKAVAIIESDFDSQTVKTAIKDIISKTENNEASILDESMAVIANATVRCMTIGNDNMEETDPDNPLKNLINYLNKKATPEDFGMPITFSAAYLKDNSVFVNKFTK</sequence>
<evidence type="ECO:0000313" key="2">
    <source>
        <dbReference type="EMBL" id="RHB36980.1"/>
    </source>
</evidence>
<dbReference type="GO" id="GO:0015485">
    <property type="term" value="F:cholesterol binding"/>
    <property type="evidence" value="ECO:0007669"/>
    <property type="project" value="InterPro"/>
</dbReference>
<dbReference type="EMBL" id="QSGO01000003">
    <property type="protein sequence ID" value="RHB36980.1"/>
    <property type="molecule type" value="Genomic_DNA"/>
</dbReference>
<dbReference type="Gene3D" id="3.90.840.10">
    <property type="entry name" value="Thiol-activated cytolysin superfamily/Thiol-activated cytolysin, alpha-beta domain"/>
    <property type="match status" value="1"/>
</dbReference>